<proteinExistence type="predicted"/>
<dbReference type="RefSeq" id="WP_166379591.1">
    <property type="nucleotide sequence ID" value="NZ_BAAATT010000005.1"/>
</dbReference>
<keyword evidence="3" id="KW-1185">Reference proteome</keyword>
<evidence type="ECO:0000256" key="1">
    <source>
        <dbReference type="SAM" id="Phobius"/>
    </source>
</evidence>
<protein>
    <recommendedName>
        <fullName evidence="4">DUF3040 domain-containing protein</fullName>
    </recommendedName>
</protein>
<keyword evidence="1" id="KW-1133">Transmembrane helix</keyword>
<organism evidence="2 3">
    <name type="scientific">Catellatospora methionotrophica</name>
    <dbReference type="NCBI Taxonomy" id="121620"/>
    <lineage>
        <taxon>Bacteria</taxon>
        <taxon>Bacillati</taxon>
        <taxon>Actinomycetota</taxon>
        <taxon>Actinomycetes</taxon>
        <taxon>Micromonosporales</taxon>
        <taxon>Micromonosporaceae</taxon>
        <taxon>Catellatospora</taxon>
    </lineage>
</organism>
<evidence type="ECO:0008006" key="4">
    <source>
        <dbReference type="Google" id="ProtNLM"/>
    </source>
</evidence>
<evidence type="ECO:0000313" key="2">
    <source>
        <dbReference type="EMBL" id="GIG15203.1"/>
    </source>
</evidence>
<feature type="transmembrane region" description="Helical" evidence="1">
    <location>
        <begin position="51"/>
        <end position="74"/>
    </location>
</feature>
<dbReference type="EMBL" id="BONJ01000019">
    <property type="protein sequence ID" value="GIG15203.1"/>
    <property type="molecule type" value="Genomic_DNA"/>
</dbReference>
<sequence length="84" mass="8683">MSLRPEEQELLEGLAAYTRVSDPAFVAGLANGVALPPVEYRRLHRARLASALAAAGSALAGLVLAVGWLAGALAETSTAVAVRW</sequence>
<gene>
    <name evidence="2" type="ORF">Cme02nite_35350</name>
</gene>
<evidence type="ECO:0000313" key="3">
    <source>
        <dbReference type="Proteomes" id="UP000660339"/>
    </source>
</evidence>
<name>A0A8J3L677_9ACTN</name>
<accession>A0A8J3L677</accession>
<comment type="caution">
    <text evidence="2">The sequence shown here is derived from an EMBL/GenBank/DDBJ whole genome shotgun (WGS) entry which is preliminary data.</text>
</comment>
<dbReference type="AlphaFoldDB" id="A0A8J3L677"/>
<dbReference type="Proteomes" id="UP000660339">
    <property type="component" value="Unassembled WGS sequence"/>
</dbReference>
<keyword evidence="1" id="KW-0812">Transmembrane</keyword>
<keyword evidence="1" id="KW-0472">Membrane</keyword>
<reference evidence="2" key="1">
    <citation type="submission" date="2021-01" db="EMBL/GenBank/DDBJ databases">
        <title>Whole genome shotgun sequence of Catellatospora methionotrophica NBRC 14553.</title>
        <authorList>
            <person name="Komaki H."/>
            <person name="Tamura T."/>
        </authorList>
    </citation>
    <scope>NUCLEOTIDE SEQUENCE</scope>
    <source>
        <strain evidence="2">NBRC 14553</strain>
    </source>
</reference>